<dbReference type="STRING" id="227941.CCA_00165"/>
<proteinExistence type="predicted"/>
<reference evidence="1 2" key="1">
    <citation type="journal article" date="2003" name="Nucleic Acids Res.">
        <title>Genome sequence of Chlamydophila caviae (Chlamydia psittaci GPIC): examining the role of niche-specific genes in the evolution of the Chlamydiaceae.</title>
        <authorList>
            <person name="Read T.D."/>
            <person name="Myers G.S.A."/>
            <person name="Brunham R.C."/>
            <person name="Nelson W.C."/>
            <person name="Paulsen I.T."/>
            <person name="Heidelberg J.F."/>
            <person name="Holtzapple E.K."/>
            <person name="Khouri H.M."/>
            <person name="Federova N.B."/>
            <person name="Carty H.A."/>
            <person name="Umayam L.A."/>
            <person name="Haft D.H."/>
            <person name="Peterson J.D."/>
            <person name="Beanan M.J."/>
            <person name="White O."/>
            <person name="Salzberg S.L."/>
            <person name="Hsia R.-C."/>
            <person name="McClarty G."/>
            <person name="Rank R.G."/>
            <person name="Bavoil P.M."/>
            <person name="Fraser C.M."/>
        </authorList>
    </citation>
    <scope>NUCLEOTIDE SEQUENCE [LARGE SCALE GENOMIC DNA]</scope>
    <source>
        <strain evidence="2">ATCC VR-813 / DSM 19441 / 03DC25 / GPIC</strain>
    </source>
</reference>
<accession>Q824I1</accession>
<organism evidence="1 2">
    <name type="scientific">Chlamydia caviae (strain ATCC VR-813 / DSM 19441 / 03DC25 / GPIC)</name>
    <name type="common">Chlamydophila caviae</name>
    <dbReference type="NCBI Taxonomy" id="227941"/>
    <lineage>
        <taxon>Bacteria</taxon>
        <taxon>Pseudomonadati</taxon>
        <taxon>Chlamydiota</taxon>
        <taxon>Chlamydiia</taxon>
        <taxon>Chlamydiales</taxon>
        <taxon>Chlamydiaceae</taxon>
        <taxon>Chlamydia/Chlamydophila group</taxon>
        <taxon>Chlamydia</taxon>
    </lineage>
</organism>
<protein>
    <submittedName>
        <fullName evidence="1">Uncharacterized protein</fullName>
    </submittedName>
</protein>
<dbReference type="Proteomes" id="UP000002193">
    <property type="component" value="Chromosome"/>
</dbReference>
<gene>
    <name evidence="1" type="ordered locus">CCA_00165</name>
</gene>
<keyword evidence="2" id="KW-1185">Reference proteome</keyword>
<name>Q824I1_CHLCV</name>
<evidence type="ECO:0000313" key="1">
    <source>
        <dbReference type="EMBL" id="AAP04916.1"/>
    </source>
</evidence>
<dbReference type="KEGG" id="cca:CCA_00165"/>
<evidence type="ECO:0000313" key="2">
    <source>
        <dbReference type="Proteomes" id="UP000002193"/>
    </source>
</evidence>
<dbReference type="EMBL" id="AE015925">
    <property type="protein sequence ID" value="AAP04916.1"/>
    <property type="molecule type" value="Genomic_DNA"/>
</dbReference>
<dbReference type="HOGENOM" id="CLU_3231372_0_0_0"/>
<sequence>MVTPSKGGMKRRSSSSQLFYLSRRFLVKTKKQNSLLNHSLLVF</sequence>
<dbReference type="AlphaFoldDB" id="Q824I1"/>